<keyword evidence="7 16" id="KW-0288">FMN</keyword>
<dbReference type="Proteomes" id="UP000510938">
    <property type="component" value="Chromosome"/>
</dbReference>
<dbReference type="InterPro" id="IPR001949">
    <property type="entry name" value="NADH-UbQ_OxRdtase_51kDa_CS"/>
</dbReference>
<dbReference type="PANTHER" id="PTHR11780">
    <property type="entry name" value="NADH-UBIQUINONE OXIDOREDUCTASE FLAVOPROTEIN 1 NDUFV1"/>
    <property type="match status" value="1"/>
</dbReference>
<dbReference type="Gene3D" id="3.40.50.11540">
    <property type="entry name" value="NADH-ubiquinone oxidoreductase 51kDa subunit"/>
    <property type="match status" value="1"/>
</dbReference>
<dbReference type="RefSeq" id="WP_180843916.1">
    <property type="nucleotide sequence ID" value="NZ_CP046639.1"/>
</dbReference>
<gene>
    <name evidence="19" type="primary">nuoF</name>
    <name evidence="19" type="ORF">O998_02045</name>
</gene>
<dbReference type="PANTHER" id="PTHR11780:SF10">
    <property type="entry name" value="NADH DEHYDROGENASE [UBIQUINONE] FLAVOPROTEIN 1, MITOCHONDRIAL"/>
    <property type="match status" value="1"/>
</dbReference>
<dbReference type="Gene3D" id="1.20.1440.230">
    <property type="entry name" value="NADH-ubiquinone oxidoreductase 51kDa subunit, iron-sulphur binding domain"/>
    <property type="match status" value="1"/>
</dbReference>
<dbReference type="EC" id="7.1.1.-" evidence="16"/>
<dbReference type="InterPro" id="IPR019575">
    <property type="entry name" value="Nuop51_4Fe4S-bd"/>
</dbReference>
<comment type="cofactor">
    <cofactor evidence="2 16">
        <name>[4Fe-4S] cluster</name>
        <dbReference type="ChEBI" id="CHEBI:49883"/>
    </cofactor>
</comment>
<accession>A0A7H9DYG9</accession>
<evidence type="ECO:0000256" key="3">
    <source>
        <dbReference type="ARBA" id="ARBA00007523"/>
    </source>
</evidence>
<dbReference type="FunFam" id="1.20.1440.230:FF:000001">
    <property type="entry name" value="Mitochondrial NADH dehydrogenase flavoprotein 1"/>
    <property type="match status" value="1"/>
</dbReference>
<keyword evidence="17" id="KW-0472">Membrane</keyword>
<evidence type="ECO:0000256" key="13">
    <source>
        <dbReference type="ARBA" id="ARBA00023027"/>
    </source>
</evidence>
<dbReference type="InterPro" id="IPR050837">
    <property type="entry name" value="ComplexI_51kDa_subunit"/>
</dbReference>
<feature type="domain" description="NADH-ubiquinone oxidoreductase 51kDa subunit iron-sulphur binding" evidence="18">
    <location>
        <begin position="332"/>
        <end position="377"/>
    </location>
</feature>
<keyword evidence="17" id="KW-1133">Transmembrane helix</keyword>
<keyword evidence="8 16" id="KW-0874">Quinone</keyword>
<comment type="catalytic activity">
    <reaction evidence="15 16">
        <text>a quinone + NADH + 5 H(+)(in) = a quinol + NAD(+) + 4 H(+)(out)</text>
        <dbReference type="Rhea" id="RHEA:57888"/>
        <dbReference type="ChEBI" id="CHEBI:15378"/>
        <dbReference type="ChEBI" id="CHEBI:24646"/>
        <dbReference type="ChEBI" id="CHEBI:57540"/>
        <dbReference type="ChEBI" id="CHEBI:57945"/>
        <dbReference type="ChEBI" id="CHEBI:132124"/>
    </reaction>
</comment>
<comment type="similarity">
    <text evidence="3 16">Belongs to the complex I 51 kDa subunit family.</text>
</comment>
<evidence type="ECO:0000256" key="17">
    <source>
        <dbReference type="SAM" id="Phobius"/>
    </source>
</evidence>
<protein>
    <recommendedName>
        <fullName evidence="4 16">NADH-quinone oxidoreductase subunit F</fullName>
        <ecNumber evidence="16">7.1.1.-</ecNumber>
    </recommendedName>
</protein>
<evidence type="ECO:0000256" key="12">
    <source>
        <dbReference type="ARBA" id="ARBA00023014"/>
    </source>
</evidence>
<feature type="transmembrane region" description="Helical" evidence="17">
    <location>
        <begin position="106"/>
        <end position="126"/>
    </location>
</feature>
<evidence type="ECO:0000313" key="20">
    <source>
        <dbReference type="Proteomes" id="UP000510938"/>
    </source>
</evidence>
<dbReference type="SMART" id="SM00928">
    <property type="entry name" value="NADH_4Fe-4S"/>
    <property type="match status" value="1"/>
</dbReference>
<comment type="cofactor">
    <cofactor evidence="1 16">
        <name>FMN</name>
        <dbReference type="ChEBI" id="CHEBI:58210"/>
    </cofactor>
</comment>
<evidence type="ECO:0000256" key="5">
    <source>
        <dbReference type="ARBA" id="ARBA00022485"/>
    </source>
</evidence>
<dbReference type="Pfam" id="PF01512">
    <property type="entry name" value="Complex1_51K"/>
    <property type="match status" value="1"/>
</dbReference>
<dbReference type="EMBL" id="CP046639">
    <property type="protein sequence ID" value="QLL66628.1"/>
    <property type="molecule type" value="Genomic_DNA"/>
</dbReference>
<dbReference type="InterPro" id="IPR011537">
    <property type="entry name" value="NADH-UbQ_OxRdtase_suF"/>
</dbReference>
<evidence type="ECO:0000313" key="19">
    <source>
        <dbReference type="EMBL" id="QLL66628.1"/>
    </source>
</evidence>
<evidence type="ECO:0000256" key="16">
    <source>
        <dbReference type="RuleBase" id="RU364066"/>
    </source>
</evidence>
<dbReference type="Pfam" id="PF22461">
    <property type="entry name" value="SLBB_2"/>
    <property type="match status" value="1"/>
</dbReference>
<dbReference type="NCBIfam" id="TIGR01959">
    <property type="entry name" value="nuoF_fam"/>
    <property type="match status" value="1"/>
</dbReference>
<keyword evidence="11 16" id="KW-0408">Iron</keyword>
<reference evidence="19 20" key="1">
    <citation type="submission" date="2019-12" db="EMBL/GenBank/DDBJ databases">
        <title>A sheep strain of Anaplasma phagocytophilum contains multiple genomes.</title>
        <authorList>
            <person name="Barbet A.F."/>
            <person name="Crosby F.L."/>
            <person name="Eskeland S."/>
            <person name="Stuen S."/>
            <person name="Granquist E.G."/>
            <person name="Munderloh U.G."/>
        </authorList>
    </citation>
    <scope>NUCLEOTIDE SEQUENCE [LARGE SCALE GENOMIC DNA]</scope>
    <source>
        <strain evidence="19 20">Norway Variant 1</strain>
    </source>
</reference>
<name>A0A7H9DYG9_ANAPH</name>
<dbReference type="GO" id="GO:0008137">
    <property type="term" value="F:NADH dehydrogenase (ubiquinone) activity"/>
    <property type="evidence" value="ECO:0007669"/>
    <property type="project" value="InterPro"/>
</dbReference>
<evidence type="ECO:0000256" key="10">
    <source>
        <dbReference type="ARBA" id="ARBA00022967"/>
    </source>
</evidence>
<evidence type="ECO:0000259" key="18">
    <source>
        <dbReference type="SMART" id="SM00928"/>
    </source>
</evidence>
<dbReference type="InterPro" id="IPR054765">
    <property type="entry name" value="SLBB_dom"/>
</dbReference>
<evidence type="ECO:0000256" key="2">
    <source>
        <dbReference type="ARBA" id="ARBA00001966"/>
    </source>
</evidence>
<dbReference type="GO" id="GO:0046872">
    <property type="term" value="F:metal ion binding"/>
    <property type="evidence" value="ECO:0007669"/>
    <property type="project" value="UniProtKB-KW"/>
</dbReference>
<evidence type="ECO:0000256" key="7">
    <source>
        <dbReference type="ARBA" id="ARBA00022643"/>
    </source>
</evidence>
<dbReference type="InterPro" id="IPR037225">
    <property type="entry name" value="Nuo51_FMN-bd_sf"/>
</dbReference>
<dbReference type="PROSITE" id="PS00645">
    <property type="entry name" value="COMPLEX1_51K_2"/>
    <property type="match status" value="1"/>
</dbReference>
<evidence type="ECO:0000256" key="6">
    <source>
        <dbReference type="ARBA" id="ARBA00022630"/>
    </source>
</evidence>
<keyword evidence="13 16" id="KW-0520">NAD</keyword>
<sequence length="427" mass="46478">MVRDEDSIFTNLSGKESPYLAAAKSRGTWFNTKELLALGRDKIIQEIKDSGLRGRGGAGFPTGLKWSFMPKALPEGSAAYLVVNADESEPGTCKDRDIIRYDPHKILEGILIAGFAMGVTAAYIYIRGEFYNEYTVLFKALQEAYADGLLGENACGSGYNLNVFIHRGAGAYICGEESAQIESIEGRKGMPRLKPPFPAAVGLYGSPTTVNNVETIAVVGDILRRGSGWFSSLGIPNNTGTKVFCISGHVNNPCNVEEELGIPMRELIEKYAGGVIGGWDNLLAVIPGGSSVPMLPKHICDDITMDFDSLRAAKSGLGTAGLIVMDKSTDLIEAIERISSFYMHESCGQCSPCREGTGWMWRMMRKMLDGTAEESEIDKLLDVASQIEGHTICALADAAVWPIQGLFRHFRSVVEERLRNSKAQRLA</sequence>
<dbReference type="GO" id="GO:0048038">
    <property type="term" value="F:quinone binding"/>
    <property type="evidence" value="ECO:0007669"/>
    <property type="project" value="UniProtKB-KW"/>
</dbReference>
<keyword evidence="10" id="KW-1278">Translocase</keyword>
<dbReference type="GO" id="GO:0051539">
    <property type="term" value="F:4 iron, 4 sulfur cluster binding"/>
    <property type="evidence" value="ECO:0007669"/>
    <property type="project" value="UniProtKB-UniRule"/>
</dbReference>
<evidence type="ECO:0000256" key="11">
    <source>
        <dbReference type="ARBA" id="ARBA00023004"/>
    </source>
</evidence>
<evidence type="ECO:0000256" key="4">
    <source>
        <dbReference type="ARBA" id="ARBA00019901"/>
    </source>
</evidence>
<dbReference type="FunFam" id="3.40.50.11540:FF:000001">
    <property type="entry name" value="NADH dehydrogenase [ubiquinone] flavoprotein 1, mitochondrial"/>
    <property type="match status" value="1"/>
</dbReference>
<dbReference type="NCBIfam" id="NF010120">
    <property type="entry name" value="PRK13596.1"/>
    <property type="match status" value="1"/>
</dbReference>
<dbReference type="SUPFAM" id="SSF142984">
    <property type="entry name" value="Nqo1 middle domain-like"/>
    <property type="match status" value="1"/>
</dbReference>
<keyword evidence="6 16" id="KW-0285">Flavoprotein</keyword>
<evidence type="ECO:0000256" key="1">
    <source>
        <dbReference type="ARBA" id="ARBA00001917"/>
    </source>
</evidence>
<evidence type="ECO:0000256" key="15">
    <source>
        <dbReference type="ARBA" id="ARBA00047712"/>
    </source>
</evidence>
<dbReference type="FunFam" id="3.10.20.600:FF:000001">
    <property type="entry name" value="NADH dehydrogenase [ubiquinone] flavoprotein 1, mitochondrial"/>
    <property type="match status" value="1"/>
</dbReference>
<dbReference type="Gene3D" id="3.10.20.600">
    <property type="match status" value="1"/>
</dbReference>
<keyword evidence="17" id="KW-0812">Transmembrane</keyword>
<dbReference type="Pfam" id="PF10589">
    <property type="entry name" value="NADH_4Fe-4S"/>
    <property type="match status" value="1"/>
</dbReference>
<proteinExistence type="inferred from homology"/>
<organism evidence="19 20">
    <name type="scientific">Anaplasma phagocytophilum str. Norway variant1</name>
    <dbReference type="NCBI Taxonomy" id="1392506"/>
    <lineage>
        <taxon>Bacteria</taxon>
        <taxon>Pseudomonadati</taxon>
        <taxon>Pseudomonadota</taxon>
        <taxon>Alphaproteobacteria</taxon>
        <taxon>Rickettsiales</taxon>
        <taxon>Anaplasmataceae</taxon>
        <taxon>Anaplasma</taxon>
        <taxon>phagocytophilum group</taxon>
    </lineage>
</organism>
<evidence type="ECO:0000256" key="9">
    <source>
        <dbReference type="ARBA" id="ARBA00022723"/>
    </source>
</evidence>
<keyword evidence="5 16" id="KW-0004">4Fe-4S</keyword>
<dbReference type="SUPFAM" id="SSF142019">
    <property type="entry name" value="Nqo1 FMN-binding domain-like"/>
    <property type="match status" value="1"/>
</dbReference>
<keyword evidence="12 16" id="KW-0411">Iron-sulfur</keyword>
<dbReference type="InterPro" id="IPR011538">
    <property type="entry name" value="Nuo51_FMN-bd"/>
</dbReference>
<dbReference type="GO" id="GO:0010181">
    <property type="term" value="F:FMN binding"/>
    <property type="evidence" value="ECO:0007669"/>
    <property type="project" value="InterPro"/>
</dbReference>
<dbReference type="SUPFAM" id="SSF140490">
    <property type="entry name" value="Nqo1C-terminal domain-like"/>
    <property type="match status" value="1"/>
</dbReference>
<evidence type="ECO:0000256" key="8">
    <source>
        <dbReference type="ARBA" id="ARBA00022719"/>
    </source>
</evidence>
<comment type="function">
    <text evidence="14">NDH-1 shuttles electrons from NADH, via FMN and iron-sulfur (Fe-S) centers, to quinones in the respiratory chain. Couples the redox reaction to proton translocation (for every two electrons transferred, four hydrogen ions are translocated across the cytoplasmic membrane), and thus conserves the redox energy in a proton gradient.</text>
</comment>
<dbReference type="GO" id="GO:0051287">
    <property type="term" value="F:NAD binding"/>
    <property type="evidence" value="ECO:0007669"/>
    <property type="project" value="UniProtKB-UniRule"/>
</dbReference>
<evidence type="ECO:0000256" key="14">
    <source>
        <dbReference type="ARBA" id="ARBA00025189"/>
    </source>
</evidence>
<dbReference type="AlphaFoldDB" id="A0A7H9DYG9"/>
<dbReference type="InterPro" id="IPR037207">
    <property type="entry name" value="Nuop51_4Fe4S-bd_sf"/>
</dbReference>
<keyword evidence="9 16" id="KW-0479">Metal-binding</keyword>